<dbReference type="SUPFAM" id="SSF46785">
    <property type="entry name" value="Winged helix' DNA-binding domain"/>
    <property type="match status" value="1"/>
</dbReference>
<sequence>MIKPTSWSAYQDILRGGVAKTQAERVLQTLNYQSGMTRSELAQATNYGINSVCGRVKELLDSDVIYVSGTRNCRVSGKLVEELKVVEYN</sequence>
<protein>
    <submittedName>
        <fullName evidence="1">HTH domain-containing protein</fullName>
    </submittedName>
</protein>
<accession>A0A9E7NLP3</accession>
<reference evidence="1" key="1">
    <citation type="submission" date="2022-05" db="EMBL/GenBank/DDBJ databases">
        <authorList>
            <person name="Tikunov A."/>
            <person name="Kozlova Y."/>
            <person name="Morozova V."/>
            <person name="Jdeed G."/>
            <person name="Bardasheva A."/>
            <person name="Tikunova N."/>
        </authorList>
    </citation>
    <scope>NUCLEOTIDE SEQUENCE</scope>
</reference>
<dbReference type="EMBL" id="ON624112">
    <property type="protein sequence ID" value="UTQ78237.1"/>
    <property type="molecule type" value="Genomic_DNA"/>
</dbReference>
<proteinExistence type="predicted"/>
<evidence type="ECO:0000313" key="1">
    <source>
        <dbReference type="EMBL" id="UTQ78237.1"/>
    </source>
</evidence>
<dbReference type="InterPro" id="IPR036388">
    <property type="entry name" value="WH-like_DNA-bd_sf"/>
</dbReference>
<dbReference type="Gene3D" id="1.10.10.10">
    <property type="entry name" value="Winged helix-like DNA-binding domain superfamily/Winged helix DNA-binding domain"/>
    <property type="match status" value="1"/>
</dbReference>
<dbReference type="Proteomes" id="UP001060037">
    <property type="component" value="Segment"/>
</dbReference>
<evidence type="ECO:0000313" key="2">
    <source>
        <dbReference type="Proteomes" id="UP001060037"/>
    </source>
</evidence>
<organism evidence="1 2">
    <name type="scientific">Aeromonas phage Aer_P220</name>
    <dbReference type="NCBI Taxonomy" id="2951227"/>
    <lineage>
        <taxon>Viruses</taxon>
        <taxon>Duplodnaviria</taxon>
        <taxon>Heunggongvirae</taxon>
        <taxon>Uroviricota</taxon>
        <taxon>Caudoviricetes</taxon>
        <taxon>Autographivirales</taxon>
        <taxon>Autographivirales incertae sedis</taxon>
        <taxon>Yinyavirus</taxon>
        <taxon>Yinyavirus AerP220</taxon>
    </lineage>
</organism>
<keyword evidence="2" id="KW-1185">Reference proteome</keyword>
<dbReference type="InterPro" id="IPR036390">
    <property type="entry name" value="WH_DNA-bd_sf"/>
</dbReference>
<name>A0A9E7NLP3_9CAUD</name>